<keyword evidence="2" id="KW-1185">Reference proteome</keyword>
<dbReference type="AlphaFoldDB" id="A0A8T8K1L5"/>
<proteinExistence type="predicted"/>
<sequence length="269" mass="31348">MGKLNNLKMGVNVYMNLNLGYLMGVFLQKDKDCFKEYIGWDLSLGGRTKVDFFGISKSGDEKIIHFIIGRFKQDNKKDFFKFYEKALSLKEYADNVYVFDYYSDDFKENNKIDIDLCKTEGIGIILCDGERIYEFLKPQKNKIDSLNKKDVIFRAFLKNVEIGENGKRNYIADIVFQATYELTRKRGVECAKFGDVYDNLFSEEGYKKILNKALPGKHVLNESGMLGGFNRAYERKIFIRVLKHSKTRENKICFNEHSLEKSKKPILLD</sequence>
<dbReference type="KEGG" id="meme:HYG87_00535"/>
<dbReference type="RefSeq" id="WP_211533299.1">
    <property type="nucleotide sequence ID" value="NZ_CP058560.1"/>
</dbReference>
<dbReference type="GeneID" id="64819205"/>
<reference evidence="1" key="1">
    <citation type="submission" date="2020-07" db="EMBL/GenBank/DDBJ databases">
        <title>Methanobacterium. sp. MethCan genome.</title>
        <authorList>
            <person name="Postec A."/>
            <person name="Quemeneur M."/>
        </authorList>
    </citation>
    <scope>NUCLEOTIDE SEQUENCE</scope>
    <source>
        <strain evidence="1">MethCAN</strain>
    </source>
</reference>
<evidence type="ECO:0000313" key="1">
    <source>
        <dbReference type="EMBL" id="QUH22356.1"/>
    </source>
</evidence>
<evidence type="ECO:0000313" key="2">
    <source>
        <dbReference type="Proteomes" id="UP000681041"/>
    </source>
</evidence>
<dbReference type="EMBL" id="CP058560">
    <property type="protein sequence ID" value="QUH22356.1"/>
    <property type="molecule type" value="Genomic_DNA"/>
</dbReference>
<accession>A0A8T8K1L5</accession>
<dbReference type="Proteomes" id="UP000681041">
    <property type="component" value="Chromosome"/>
</dbReference>
<protein>
    <submittedName>
        <fullName evidence="1">Uncharacterized protein</fullName>
    </submittedName>
</protein>
<gene>
    <name evidence="1" type="ORF">HYG87_00535</name>
</gene>
<name>A0A8T8K1L5_9EURY</name>
<organism evidence="1 2">
    <name type="scientific">Methanobacterium alkalithermotolerans</name>
    <dbReference type="NCBI Taxonomy" id="2731220"/>
    <lineage>
        <taxon>Archaea</taxon>
        <taxon>Methanobacteriati</taxon>
        <taxon>Methanobacteriota</taxon>
        <taxon>Methanomada group</taxon>
        <taxon>Methanobacteria</taxon>
        <taxon>Methanobacteriales</taxon>
        <taxon>Methanobacteriaceae</taxon>
        <taxon>Methanobacterium</taxon>
    </lineage>
</organism>